<comment type="caution">
    <text evidence="2">The sequence shown here is derived from an EMBL/GenBank/DDBJ whole genome shotgun (WGS) entry which is preliminary data.</text>
</comment>
<feature type="transmembrane region" description="Helical" evidence="1">
    <location>
        <begin position="234"/>
        <end position="257"/>
    </location>
</feature>
<dbReference type="PANTHER" id="PTHR36840:SF1">
    <property type="entry name" value="BLL5714 PROTEIN"/>
    <property type="match status" value="1"/>
</dbReference>
<feature type="transmembrane region" description="Helical" evidence="1">
    <location>
        <begin position="269"/>
        <end position="290"/>
    </location>
</feature>
<dbReference type="InterPro" id="IPR010640">
    <property type="entry name" value="Low_temperature_requirement_A"/>
</dbReference>
<evidence type="ECO:0000313" key="3">
    <source>
        <dbReference type="Proteomes" id="UP000757900"/>
    </source>
</evidence>
<feature type="transmembrane region" description="Helical" evidence="1">
    <location>
        <begin position="354"/>
        <end position="373"/>
    </location>
</feature>
<feature type="transmembrane region" description="Helical" evidence="1">
    <location>
        <begin position="44"/>
        <end position="64"/>
    </location>
</feature>
<evidence type="ECO:0000256" key="1">
    <source>
        <dbReference type="SAM" id="Phobius"/>
    </source>
</evidence>
<feature type="transmembrane region" description="Helical" evidence="1">
    <location>
        <begin position="174"/>
        <end position="191"/>
    </location>
</feature>
<dbReference type="Proteomes" id="UP000757900">
    <property type="component" value="Unassembled WGS sequence"/>
</dbReference>
<sequence>MSVTAKRVSNYELFYDLVFVMATSSMVGMFHHVGEHSPIGALDIIQFVVVNISFWSLWFTQNIYMNKYSRRDRNDIYSLILSMLVIGNLAINLHAEWRTTILNFNGLSLPTYFVFNGLLILAYAIILLQYWLHGRRYKVCTPDMAMQMRLIVFVIVILLLTLPLISVLPVEMGVYVYGLAYLLIVGVPLWIERYNNHDAMNFPHLVERMQLITILTFGEAVISVIRTFPLSQNVWLALVTFACLGAAFINYVSQTAISLEHNQKNSPTLLISAHLVLLMGLNMFTVGIELTTSDLAYLTSPFLVLLGLVIYHLCLLLTSRYNKEELRLTWRLLLQYVGLLALGVGLAWYFRDSIWIFFSVIALMEYAMMRVGYLHRRDWIRQNLKF</sequence>
<dbReference type="EMBL" id="JABZFV010000294">
    <property type="protein sequence ID" value="MBF0935582.1"/>
    <property type="molecule type" value="Genomic_DNA"/>
</dbReference>
<gene>
    <name evidence="2" type="ORF">HXK00_08105</name>
</gene>
<proteinExistence type="predicted"/>
<keyword evidence="1" id="KW-0472">Membrane</keyword>
<dbReference type="Pfam" id="PF06772">
    <property type="entry name" value="LtrA"/>
    <property type="match status" value="1"/>
</dbReference>
<reference evidence="2" key="1">
    <citation type="submission" date="2020-04" db="EMBL/GenBank/DDBJ databases">
        <title>Deep metagenomics examines the oral microbiome during advanced dental caries in children, revealing novel taxa and co-occurrences with host molecules.</title>
        <authorList>
            <person name="Baker J.L."/>
            <person name="Morton J.T."/>
            <person name="Dinis M."/>
            <person name="Alvarez R."/>
            <person name="Tran N.C."/>
            <person name="Knight R."/>
            <person name="Edlund A."/>
        </authorList>
    </citation>
    <scope>NUCLEOTIDE SEQUENCE</scope>
    <source>
        <strain evidence="2">JCVI_23_bin.16</strain>
    </source>
</reference>
<feature type="transmembrane region" description="Helical" evidence="1">
    <location>
        <begin position="76"/>
        <end position="95"/>
    </location>
</feature>
<keyword evidence="1" id="KW-1133">Transmembrane helix</keyword>
<feature type="transmembrane region" description="Helical" evidence="1">
    <location>
        <begin position="296"/>
        <end position="318"/>
    </location>
</feature>
<feature type="transmembrane region" description="Helical" evidence="1">
    <location>
        <begin position="330"/>
        <end position="348"/>
    </location>
</feature>
<protein>
    <submittedName>
        <fullName evidence="2">Low temperature requirement protein A</fullName>
    </submittedName>
</protein>
<name>A0A929MQT5_ABIDE</name>
<dbReference type="AlphaFoldDB" id="A0A929MQT5"/>
<feature type="transmembrane region" description="Helical" evidence="1">
    <location>
        <begin position="107"/>
        <end position="130"/>
    </location>
</feature>
<evidence type="ECO:0000313" key="2">
    <source>
        <dbReference type="EMBL" id="MBF0935582.1"/>
    </source>
</evidence>
<feature type="transmembrane region" description="Helical" evidence="1">
    <location>
        <begin position="12"/>
        <end position="32"/>
    </location>
</feature>
<organism evidence="2 3">
    <name type="scientific">Abiotrophia defectiva</name>
    <name type="common">Streptococcus defectivus</name>
    <dbReference type="NCBI Taxonomy" id="46125"/>
    <lineage>
        <taxon>Bacteria</taxon>
        <taxon>Bacillati</taxon>
        <taxon>Bacillota</taxon>
        <taxon>Bacilli</taxon>
        <taxon>Lactobacillales</taxon>
        <taxon>Aerococcaceae</taxon>
        <taxon>Abiotrophia</taxon>
    </lineage>
</organism>
<feature type="transmembrane region" description="Helical" evidence="1">
    <location>
        <begin position="150"/>
        <end position="168"/>
    </location>
</feature>
<dbReference type="PANTHER" id="PTHR36840">
    <property type="entry name" value="BLL5714 PROTEIN"/>
    <property type="match status" value="1"/>
</dbReference>
<accession>A0A929MQT5</accession>
<keyword evidence="1" id="KW-0812">Transmembrane</keyword>
<feature type="transmembrane region" description="Helical" evidence="1">
    <location>
        <begin position="211"/>
        <end position="228"/>
    </location>
</feature>